<evidence type="ECO:0000313" key="1">
    <source>
        <dbReference type="EMBL" id="KAI4862397.1"/>
    </source>
</evidence>
<proteinExistence type="predicted"/>
<accession>A0ACB9YT25</accession>
<gene>
    <name evidence="1" type="ORF">F4820DRAFT_25321</name>
</gene>
<dbReference type="Proteomes" id="UP001497700">
    <property type="component" value="Unassembled WGS sequence"/>
</dbReference>
<sequence length="142" mass="15947">MPQTHHYIQVSQGLPRLTSKFLIVIFLESAYERHISYCKRNRNRPRRRPRSCKECHSAKAKYSFEPECSCWRSKGLRCVYEGPIASTTRTIEIVRHRNSAPNVAAGTDHDAPTVDDILTSPMPPINFGSSTTLGFVLASIGG</sequence>
<keyword evidence="2" id="KW-1185">Reference proteome</keyword>
<name>A0ACB9YT25_9PEZI</name>
<organism evidence="1 2">
    <name type="scientific">Hypoxylon rubiginosum</name>
    <dbReference type="NCBI Taxonomy" id="110542"/>
    <lineage>
        <taxon>Eukaryota</taxon>
        <taxon>Fungi</taxon>
        <taxon>Dikarya</taxon>
        <taxon>Ascomycota</taxon>
        <taxon>Pezizomycotina</taxon>
        <taxon>Sordariomycetes</taxon>
        <taxon>Xylariomycetidae</taxon>
        <taxon>Xylariales</taxon>
        <taxon>Hypoxylaceae</taxon>
        <taxon>Hypoxylon</taxon>
    </lineage>
</organism>
<reference evidence="1 2" key="1">
    <citation type="journal article" date="2022" name="New Phytol.">
        <title>Ecological generalism drives hyperdiversity of secondary metabolite gene clusters in xylarialean endophytes.</title>
        <authorList>
            <person name="Franco M.E.E."/>
            <person name="Wisecaver J.H."/>
            <person name="Arnold A.E."/>
            <person name="Ju Y.M."/>
            <person name="Slot J.C."/>
            <person name="Ahrendt S."/>
            <person name="Moore L.P."/>
            <person name="Eastman K.E."/>
            <person name="Scott K."/>
            <person name="Konkel Z."/>
            <person name="Mondo S.J."/>
            <person name="Kuo A."/>
            <person name="Hayes R.D."/>
            <person name="Haridas S."/>
            <person name="Andreopoulos B."/>
            <person name="Riley R."/>
            <person name="LaButti K."/>
            <person name="Pangilinan J."/>
            <person name="Lipzen A."/>
            <person name="Amirebrahimi M."/>
            <person name="Yan J."/>
            <person name="Adam C."/>
            <person name="Keymanesh K."/>
            <person name="Ng V."/>
            <person name="Louie K."/>
            <person name="Northen T."/>
            <person name="Drula E."/>
            <person name="Henrissat B."/>
            <person name="Hsieh H.M."/>
            <person name="Youens-Clark K."/>
            <person name="Lutzoni F."/>
            <person name="Miadlikowska J."/>
            <person name="Eastwood D.C."/>
            <person name="Hamelin R.C."/>
            <person name="Grigoriev I.V."/>
            <person name="U'Ren J.M."/>
        </authorList>
    </citation>
    <scope>NUCLEOTIDE SEQUENCE [LARGE SCALE GENOMIC DNA]</scope>
    <source>
        <strain evidence="1 2">CBS 119005</strain>
    </source>
</reference>
<evidence type="ECO:0000313" key="2">
    <source>
        <dbReference type="Proteomes" id="UP001497700"/>
    </source>
</evidence>
<comment type="caution">
    <text evidence="1">The sequence shown here is derived from an EMBL/GenBank/DDBJ whole genome shotgun (WGS) entry which is preliminary data.</text>
</comment>
<dbReference type="EMBL" id="MU393527">
    <property type="protein sequence ID" value="KAI4862397.1"/>
    <property type="molecule type" value="Genomic_DNA"/>
</dbReference>
<protein>
    <submittedName>
        <fullName evidence="1">Uncharacterized protein</fullName>
    </submittedName>
</protein>